<keyword evidence="6" id="KW-0378">Hydrolase</keyword>
<reference evidence="18" key="1">
    <citation type="submission" date="2025-08" db="UniProtKB">
        <authorList>
            <consortium name="RefSeq"/>
        </authorList>
    </citation>
    <scope>IDENTIFICATION</scope>
    <source>
        <tissue evidence="18">Thorax and Abdomen</tissue>
    </source>
</reference>
<comment type="cofactor">
    <cofactor evidence="1">
        <name>[4Fe-4S] cluster</name>
        <dbReference type="ChEBI" id="CHEBI:49883"/>
    </cofactor>
</comment>
<keyword evidence="15" id="KW-0175">Coiled coil</keyword>
<dbReference type="GO" id="GO:0003677">
    <property type="term" value="F:DNA binding"/>
    <property type="evidence" value="ECO:0007669"/>
    <property type="project" value="InterPro"/>
</dbReference>
<keyword evidence="10" id="KW-0411">Iron-sulfur</keyword>
<keyword evidence="12" id="KW-0539">Nucleus</keyword>
<dbReference type="InterPro" id="IPR027417">
    <property type="entry name" value="P-loop_NTPase"/>
</dbReference>
<comment type="catalytic activity">
    <reaction evidence="14">
        <text>ATP + H2O = ADP + phosphate + H(+)</text>
        <dbReference type="Rhea" id="RHEA:13065"/>
        <dbReference type="ChEBI" id="CHEBI:15377"/>
        <dbReference type="ChEBI" id="CHEBI:15378"/>
        <dbReference type="ChEBI" id="CHEBI:30616"/>
        <dbReference type="ChEBI" id="CHEBI:43474"/>
        <dbReference type="ChEBI" id="CHEBI:456216"/>
        <dbReference type="EC" id="5.6.2.3"/>
    </reaction>
</comment>
<dbReference type="FunFam" id="3.40.50.300:FF:001372">
    <property type="entry name" value="ATP-dependent DNA helicase chl1"/>
    <property type="match status" value="1"/>
</dbReference>
<evidence type="ECO:0000256" key="10">
    <source>
        <dbReference type="ARBA" id="ARBA00023014"/>
    </source>
</evidence>
<keyword evidence="8" id="KW-0067">ATP-binding</keyword>
<evidence type="ECO:0000256" key="7">
    <source>
        <dbReference type="ARBA" id="ARBA00022806"/>
    </source>
</evidence>
<evidence type="ECO:0000256" key="2">
    <source>
        <dbReference type="ARBA" id="ARBA00004123"/>
    </source>
</evidence>
<evidence type="ECO:0000256" key="1">
    <source>
        <dbReference type="ARBA" id="ARBA00001966"/>
    </source>
</evidence>
<dbReference type="InterPro" id="IPR013020">
    <property type="entry name" value="Rad3/Chl1-like"/>
</dbReference>
<dbReference type="RefSeq" id="XP_015513940.1">
    <property type="nucleotide sequence ID" value="XM_015658454.2"/>
</dbReference>
<keyword evidence="4" id="KW-0479">Metal-binding</keyword>
<dbReference type="GO" id="GO:0006139">
    <property type="term" value="P:nucleobase-containing compound metabolic process"/>
    <property type="evidence" value="ECO:0007669"/>
    <property type="project" value="InterPro"/>
</dbReference>
<keyword evidence="17" id="KW-1185">Reference proteome</keyword>
<dbReference type="SUPFAM" id="SSF52540">
    <property type="entry name" value="P-loop containing nucleoside triphosphate hydrolases"/>
    <property type="match status" value="1"/>
</dbReference>
<dbReference type="SMART" id="SM00488">
    <property type="entry name" value="DEXDc2"/>
    <property type="match status" value="1"/>
</dbReference>
<evidence type="ECO:0000256" key="6">
    <source>
        <dbReference type="ARBA" id="ARBA00022801"/>
    </source>
</evidence>
<dbReference type="InterPro" id="IPR014013">
    <property type="entry name" value="Helic_SF1/SF2_ATP-bd_DinG/Rad3"/>
</dbReference>
<name>A0A6J0BGK1_NEOLC</name>
<evidence type="ECO:0000313" key="17">
    <source>
        <dbReference type="Proteomes" id="UP000829291"/>
    </source>
</evidence>
<evidence type="ECO:0000256" key="11">
    <source>
        <dbReference type="ARBA" id="ARBA00023235"/>
    </source>
</evidence>
<accession>A0A6J0BGK1</accession>
<dbReference type="EC" id="5.6.2.3" evidence="13"/>
<protein>
    <recommendedName>
        <fullName evidence="13">DNA 5'-3' helicase</fullName>
        <ecNumber evidence="13">5.6.2.3</ecNumber>
    </recommendedName>
</protein>
<dbReference type="PANTHER" id="PTHR11472:SF41">
    <property type="entry name" value="ATP-DEPENDENT DNA HELICASE DDX11-RELATED"/>
    <property type="match status" value="1"/>
</dbReference>
<dbReference type="Proteomes" id="UP000829291">
    <property type="component" value="Chromosome 6"/>
</dbReference>
<evidence type="ECO:0000256" key="9">
    <source>
        <dbReference type="ARBA" id="ARBA00023004"/>
    </source>
</evidence>
<dbReference type="InterPro" id="IPR010614">
    <property type="entry name" value="RAD3-like_helicase_DEAD"/>
</dbReference>
<feature type="domain" description="Helicase ATP-binding" evidence="16">
    <location>
        <begin position="3"/>
        <end position="398"/>
    </location>
</feature>
<evidence type="ECO:0000256" key="3">
    <source>
        <dbReference type="ARBA" id="ARBA00008435"/>
    </source>
</evidence>
<evidence type="ECO:0000259" key="16">
    <source>
        <dbReference type="PROSITE" id="PS51193"/>
    </source>
</evidence>
<dbReference type="AlphaFoldDB" id="A0A6J0BGK1"/>
<sequence>MEPPTEFLFPFPAYQIQKEFMNQLYMCLENGNLGIFESPTGTGKSLSIICGAVKWLLDHENYKKNDLIDKIGVLNMKLIEIEKKKSTDWFNVQVGQLEIQKEKQTLQNKLDLILRYEEKMSKIKQKITANGEKLCHKAKFAKSASTNLIKGSDEKYNDLSDDHLILEDFSDCSDESDEESDRYESTKIYFCSRTHTQLSQFIGELKRSPYTDSVRLIPLASRLSYCINDSVKKLKHLSLVNERCLQLQRKKMTSKDERNVKKSKITTNCPFLPGNQESLKTQILGGIKDVEDIVQIARELETCAYYSSRNTIEDGHVIVVPYNSILHKSTRSSLGINLKGNVLIIDEAHNLLDAIERMHSTEVNGRNLLHSFNQLTEYQNRFESRLSAKNLLLVSQLSFCLKKLIKFLGGTSKSDPEDEVAEKVSRLYTLVEFEVLAEIDTINLFQLMDFVKNSKLIYKLQNYIDKVGSTVTIHETRKKKTGVSGFLKSLQGKDLEAEDNSSNENTKPIENQSNSFMVVMNFFECLKNNSCDGRIFLLPASTLGQAALKFVLLNPAAHFADIVTDARAIILAGGTMEPMSEFRDQLFANAGADPARIHIFSCGHVVPKANIMANVLTRGPSGIDLEFNYQNRENGKLLDEIGRILVNFCNIVPGGIVVFLPSYKYEVTVNKHLEDTGILKKLSGKKHIFRESKLASEVEKTLEEYTKSIKSPQNPRNGSLLFSVIGGKLSEGLNFSDNLGRCIIVIGMPYPNIKSPELQEKIKFLNENTAPNAGNIFYENLCMKAVNQCIGRAIRHANDYATVVLLDKRYAHKSKSLPNWIQNSLFVTDSFGTTVRSMAKFFADKRKKDVSSV</sequence>
<dbReference type="GeneID" id="107220048"/>
<evidence type="ECO:0000256" key="4">
    <source>
        <dbReference type="ARBA" id="ARBA00022723"/>
    </source>
</evidence>
<dbReference type="PANTHER" id="PTHR11472">
    <property type="entry name" value="DNA REPAIR DEAD HELICASE RAD3/XP-D SUBFAMILY MEMBER"/>
    <property type="match status" value="1"/>
</dbReference>
<dbReference type="PROSITE" id="PS51193">
    <property type="entry name" value="HELICASE_ATP_BIND_2"/>
    <property type="match status" value="1"/>
</dbReference>
<dbReference type="InterPro" id="IPR006554">
    <property type="entry name" value="Helicase-like_DEXD_c2"/>
</dbReference>
<dbReference type="Pfam" id="PF06733">
    <property type="entry name" value="DEAD_2"/>
    <property type="match status" value="1"/>
</dbReference>
<proteinExistence type="inferred from homology"/>
<dbReference type="GO" id="GO:0051536">
    <property type="term" value="F:iron-sulfur cluster binding"/>
    <property type="evidence" value="ECO:0007669"/>
    <property type="project" value="UniProtKB-KW"/>
</dbReference>
<comment type="subcellular location">
    <subcellularLocation>
        <location evidence="2">Nucleus</location>
    </subcellularLocation>
</comment>
<comment type="similarity">
    <text evidence="3">Belongs to the DEAD box helicase family. DEAH subfamily. DDX11/CHL1 sub-subfamily.</text>
</comment>
<dbReference type="OrthoDB" id="267079at2759"/>
<evidence type="ECO:0000256" key="14">
    <source>
        <dbReference type="ARBA" id="ARBA00048954"/>
    </source>
</evidence>
<keyword evidence="5" id="KW-0547">Nucleotide-binding</keyword>
<dbReference type="NCBIfam" id="TIGR00604">
    <property type="entry name" value="rad3"/>
    <property type="match status" value="1"/>
</dbReference>
<dbReference type="GO" id="GO:0034085">
    <property type="term" value="P:establishment of sister chromatid cohesion"/>
    <property type="evidence" value="ECO:0007669"/>
    <property type="project" value="TreeGrafter"/>
</dbReference>
<dbReference type="KEGG" id="nlo:107220048"/>
<dbReference type="SMART" id="SM00491">
    <property type="entry name" value="HELICc2"/>
    <property type="match status" value="1"/>
</dbReference>
<dbReference type="InParanoid" id="A0A6J0BGK1"/>
<dbReference type="GO" id="GO:0005634">
    <property type="term" value="C:nucleus"/>
    <property type="evidence" value="ECO:0007669"/>
    <property type="project" value="UniProtKB-SubCell"/>
</dbReference>
<dbReference type="GO" id="GO:0005524">
    <property type="term" value="F:ATP binding"/>
    <property type="evidence" value="ECO:0007669"/>
    <property type="project" value="UniProtKB-KW"/>
</dbReference>
<organism evidence="18">
    <name type="scientific">Neodiprion lecontei</name>
    <name type="common">Redheaded pine sawfly</name>
    <dbReference type="NCBI Taxonomy" id="441921"/>
    <lineage>
        <taxon>Eukaryota</taxon>
        <taxon>Metazoa</taxon>
        <taxon>Ecdysozoa</taxon>
        <taxon>Arthropoda</taxon>
        <taxon>Hexapoda</taxon>
        <taxon>Insecta</taxon>
        <taxon>Pterygota</taxon>
        <taxon>Neoptera</taxon>
        <taxon>Endopterygota</taxon>
        <taxon>Hymenoptera</taxon>
        <taxon>Tenthredinoidea</taxon>
        <taxon>Diprionidae</taxon>
        <taxon>Diprioninae</taxon>
        <taxon>Neodiprion</taxon>
    </lineage>
</organism>
<keyword evidence="11" id="KW-0413">Isomerase</keyword>
<dbReference type="GO" id="GO:0046872">
    <property type="term" value="F:metal ion binding"/>
    <property type="evidence" value="ECO:0007669"/>
    <property type="project" value="UniProtKB-KW"/>
</dbReference>
<keyword evidence="9" id="KW-0408">Iron</keyword>
<evidence type="ECO:0000313" key="18">
    <source>
        <dbReference type="RefSeq" id="XP_015513940.1"/>
    </source>
</evidence>
<evidence type="ECO:0000256" key="8">
    <source>
        <dbReference type="ARBA" id="ARBA00022840"/>
    </source>
</evidence>
<gene>
    <name evidence="18" type="primary">LOC107220048</name>
</gene>
<dbReference type="InterPro" id="IPR045028">
    <property type="entry name" value="DinG/Rad3-like"/>
</dbReference>
<keyword evidence="7 18" id="KW-0347">Helicase</keyword>
<feature type="coiled-coil region" evidence="15">
    <location>
        <begin position="99"/>
        <end position="126"/>
    </location>
</feature>
<dbReference type="GO" id="GO:0043139">
    <property type="term" value="F:5'-3' DNA helicase activity"/>
    <property type="evidence" value="ECO:0007669"/>
    <property type="project" value="UniProtKB-EC"/>
</dbReference>
<evidence type="ECO:0000256" key="12">
    <source>
        <dbReference type="ARBA" id="ARBA00023242"/>
    </source>
</evidence>
<dbReference type="FunCoup" id="A0A6J0BGK1">
    <property type="interactions" value="1564"/>
</dbReference>
<evidence type="ECO:0000256" key="13">
    <source>
        <dbReference type="ARBA" id="ARBA00044969"/>
    </source>
</evidence>
<dbReference type="CDD" id="cd18788">
    <property type="entry name" value="SF2_C_XPD"/>
    <property type="match status" value="1"/>
</dbReference>
<evidence type="ECO:0000256" key="15">
    <source>
        <dbReference type="SAM" id="Coils"/>
    </source>
</evidence>
<dbReference type="GO" id="GO:0016818">
    <property type="term" value="F:hydrolase activity, acting on acid anhydrides, in phosphorus-containing anhydrides"/>
    <property type="evidence" value="ECO:0007669"/>
    <property type="project" value="InterPro"/>
</dbReference>
<evidence type="ECO:0000256" key="5">
    <source>
        <dbReference type="ARBA" id="ARBA00022741"/>
    </source>
</evidence>
<dbReference type="Gene3D" id="3.40.50.300">
    <property type="entry name" value="P-loop containing nucleotide triphosphate hydrolases"/>
    <property type="match status" value="3"/>
</dbReference>
<dbReference type="Pfam" id="PF13307">
    <property type="entry name" value="Helicase_C_2"/>
    <property type="match status" value="1"/>
</dbReference>
<dbReference type="InterPro" id="IPR006555">
    <property type="entry name" value="ATP-dep_Helicase_C"/>
</dbReference>